<gene>
    <name evidence="1" type="ORF">V5799_002909</name>
</gene>
<evidence type="ECO:0000313" key="1">
    <source>
        <dbReference type="EMBL" id="KAK8759459.1"/>
    </source>
</evidence>
<protein>
    <recommendedName>
        <fullName evidence="3">Lipocalin</fullName>
    </recommendedName>
</protein>
<name>A0AAQ4DAG9_AMBAM</name>
<reference evidence="1 2" key="1">
    <citation type="journal article" date="2023" name="Arcadia Sci">
        <title>De novo assembly of a long-read Amblyomma americanum tick genome.</title>
        <authorList>
            <person name="Chou S."/>
            <person name="Poskanzer K.E."/>
            <person name="Rollins M."/>
            <person name="Thuy-Boun P.S."/>
        </authorList>
    </citation>
    <scope>NUCLEOTIDE SEQUENCE [LARGE SCALE GENOMIC DNA]</scope>
    <source>
        <strain evidence="1">F_SG_1</strain>
        <tissue evidence="1">Salivary glands</tissue>
    </source>
</reference>
<dbReference type="Proteomes" id="UP001321473">
    <property type="component" value="Unassembled WGS sequence"/>
</dbReference>
<proteinExistence type="predicted"/>
<keyword evidence="2" id="KW-1185">Reference proteome</keyword>
<organism evidence="1 2">
    <name type="scientific">Amblyomma americanum</name>
    <name type="common">Lone star tick</name>
    <dbReference type="NCBI Taxonomy" id="6943"/>
    <lineage>
        <taxon>Eukaryota</taxon>
        <taxon>Metazoa</taxon>
        <taxon>Ecdysozoa</taxon>
        <taxon>Arthropoda</taxon>
        <taxon>Chelicerata</taxon>
        <taxon>Arachnida</taxon>
        <taxon>Acari</taxon>
        <taxon>Parasitiformes</taxon>
        <taxon>Ixodida</taxon>
        <taxon>Ixodoidea</taxon>
        <taxon>Ixodidae</taxon>
        <taxon>Amblyomminae</taxon>
        <taxon>Amblyomma</taxon>
    </lineage>
</organism>
<accession>A0AAQ4DAG9</accession>
<comment type="caution">
    <text evidence="1">The sequence shown here is derived from an EMBL/GenBank/DDBJ whole genome shotgun (WGS) entry which is preliminary data.</text>
</comment>
<evidence type="ECO:0000313" key="2">
    <source>
        <dbReference type="Proteomes" id="UP001321473"/>
    </source>
</evidence>
<evidence type="ECO:0008006" key="3">
    <source>
        <dbReference type="Google" id="ProtNLM"/>
    </source>
</evidence>
<dbReference type="Gene3D" id="2.40.128.20">
    <property type="match status" value="1"/>
</dbReference>
<sequence>MRTVCCRHEINKNFTFYEYGGGYNFMNASSSTGGPSGGYIFTYFNEGCTVVKVLSVDFEVHERDNTAEVEDPARHVKPYCSIWVKHNSAAASTACEHYFNEYCDQTTVYEDYTPEKCGELRTIQPQL</sequence>
<dbReference type="AlphaFoldDB" id="A0AAQ4DAG9"/>
<dbReference type="SUPFAM" id="SSF50814">
    <property type="entry name" value="Lipocalins"/>
    <property type="match status" value="1"/>
</dbReference>
<dbReference type="InterPro" id="IPR012674">
    <property type="entry name" value="Calycin"/>
</dbReference>
<dbReference type="EMBL" id="JARKHS020033026">
    <property type="protein sequence ID" value="KAK8759459.1"/>
    <property type="molecule type" value="Genomic_DNA"/>
</dbReference>